<dbReference type="CDD" id="cd03223">
    <property type="entry name" value="ABCD_peroxisomal_ALDP"/>
    <property type="match status" value="1"/>
</dbReference>
<evidence type="ECO:0000256" key="6">
    <source>
        <dbReference type="ARBA" id="ARBA00022989"/>
    </source>
</evidence>
<organism evidence="12 13">
    <name type="scientific">Roseicella frigidaeris</name>
    <dbReference type="NCBI Taxonomy" id="2230885"/>
    <lineage>
        <taxon>Bacteria</taxon>
        <taxon>Pseudomonadati</taxon>
        <taxon>Pseudomonadota</taxon>
        <taxon>Alphaproteobacteria</taxon>
        <taxon>Acetobacterales</taxon>
        <taxon>Roseomonadaceae</taxon>
        <taxon>Roseicella</taxon>
    </lineage>
</organism>
<dbReference type="EMBL" id="QLIX01000013">
    <property type="protein sequence ID" value="RAI57834.1"/>
    <property type="molecule type" value="Genomic_DNA"/>
</dbReference>
<comment type="caution">
    <text evidence="12">The sequence shown here is derived from an EMBL/GenBank/DDBJ whole genome shotgun (WGS) entry which is preliminary data.</text>
</comment>
<keyword evidence="5 12" id="KW-0067">ATP-binding</keyword>
<dbReference type="InterPro" id="IPR027417">
    <property type="entry name" value="P-loop_NTPase"/>
</dbReference>
<evidence type="ECO:0000256" key="7">
    <source>
        <dbReference type="ARBA" id="ARBA00023136"/>
    </source>
</evidence>
<evidence type="ECO:0000256" key="4">
    <source>
        <dbReference type="ARBA" id="ARBA00022741"/>
    </source>
</evidence>
<feature type="region of interest" description="Disordered" evidence="8">
    <location>
        <begin position="629"/>
        <end position="650"/>
    </location>
</feature>
<feature type="compositionally biased region" description="Low complexity" evidence="8">
    <location>
        <begin position="641"/>
        <end position="650"/>
    </location>
</feature>
<dbReference type="GO" id="GO:0005524">
    <property type="term" value="F:ATP binding"/>
    <property type="evidence" value="ECO:0007669"/>
    <property type="project" value="UniProtKB-KW"/>
</dbReference>
<reference evidence="13" key="1">
    <citation type="submission" date="2018-06" db="EMBL/GenBank/DDBJ databases">
        <authorList>
            <person name="Khan S.A."/>
        </authorList>
    </citation>
    <scope>NUCLEOTIDE SEQUENCE [LARGE SCALE GENOMIC DNA]</scope>
    <source>
        <strain evidence="13">DB-1506</strain>
    </source>
</reference>
<feature type="transmembrane region" description="Helical" evidence="9">
    <location>
        <begin position="222"/>
        <end position="246"/>
    </location>
</feature>
<proteinExistence type="predicted"/>
<keyword evidence="4" id="KW-0547">Nucleotide-binding</keyword>
<evidence type="ECO:0000313" key="13">
    <source>
        <dbReference type="Proteomes" id="UP000249065"/>
    </source>
</evidence>
<dbReference type="InterPro" id="IPR011527">
    <property type="entry name" value="ABC1_TM_dom"/>
</dbReference>
<evidence type="ECO:0000259" key="10">
    <source>
        <dbReference type="PROSITE" id="PS50893"/>
    </source>
</evidence>
<dbReference type="PANTHER" id="PTHR11384">
    <property type="entry name" value="ATP-BINDING CASSETTE, SUB-FAMILY D MEMBER"/>
    <property type="match status" value="1"/>
</dbReference>
<evidence type="ECO:0000256" key="1">
    <source>
        <dbReference type="ARBA" id="ARBA00004651"/>
    </source>
</evidence>
<dbReference type="InterPro" id="IPR017871">
    <property type="entry name" value="ABC_transporter-like_CS"/>
</dbReference>
<dbReference type="GO" id="GO:0140359">
    <property type="term" value="F:ABC-type transporter activity"/>
    <property type="evidence" value="ECO:0007669"/>
    <property type="project" value="InterPro"/>
</dbReference>
<feature type="transmembrane region" description="Helical" evidence="9">
    <location>
        <begin position="311"/>
        <end position="329"/>
    </location>
</feature>
<dbReference type="AlphaFoldDB" id="A0A327M6A4"/>
<keyword evidence="2" id="KW-0813">Transport</keyword>
<dbReference type="InterPro" id="IPR036640">
    <property type="entry name" value="ABC1_TM_sf"/>
</dbReference>
<dbReference type="PROSITE" id="PS00211">
    <property type="entry name" value="ABC_TRANSPORTER_1"/>
    <property type="match status" value="1"/>
</dbReference>
<dbReference type="SMART" id="SM00382">
    <property type="entry name" value="AAA"/>
    <property type="match status" value="1"/>
</dbReference>
<dbReference type="InterPro" id="IPR003593">
    <property type="entry name" value="AAA+_ATPase"/>
</dbReference>
<dbReference type="GO" id="GO:0016887">
    <property type="term" value="F:ATP hydrolysis activity"/>
    <property type="evidence" value="ECO:0007669"/>
    <property type="project" value="InterPro"/>
</dbReference>
<evidence type="ECO:0000313" key="12">
    <source>
        <dbReference type="EMBL" id="RAI57834.1"/>
    </source>
</evidence>
<keyword evidence="13" id="KW-1185">Reference proteome</keyword>
<feature type="compositionally biased region" description="Basic and acidic residues" evidence="8">
    <location>
        <begin position="629"/>
        <end position="640"/>
    </location>
</feature>
<dbReference type="Pfam" id="PF00005">
    <property type="entry name" value="ABC_tran"/>
    <property type="match status" value="1"/>
</dbReference>
<evidence type="ECO:0000256" key="3">
    <source>
        <dbReference type="ARBA" id="ARBA00022692"/>
    </source>
</evidence>
<keyword evidence="6 9" id="KW-1133">Transmembrane helix</keyword>
<dbReference type="PANTHER" id="PTHR11384:SF59">
    <property type="entry name" value="LYSOSOMAL COBALAMIN TRANSPORTER ABCD4"/>
    <property type="match status" value="1"/>
</dbReference>
<evidence type="ECO:0000256" key="2">
    <source>
        <dbReference type="ARBA" id="ARBA00022448"/>
    </source>
</evidence>
<dbReference type="Pfam" id="PF06472">
    <property type="entry name" value="ABC_membrane_2"/>
    <property type="match status" value="1"/>
</dbReference>
<dbReference type="Gene3D" id="1.20.1560.10">
    <property type="entry name" value="ABC transporter type 1, transmembrane domain"/>
    <property type="match status" value="1"/>
</dbReference>
<dbReference type="GO" id="GO:0005886">
    <property type="term" value="C:plasma membrane"/>
    <property type="evidence" value="ECO:0007669"/>
    <property type="project" value="UniProtKB-SubCell"/>
</dbReference>
<dbReference type="Gene3D" id="3.40.50.300">
    <property type="entry name" value="P-loop containing nucleotide triphosphate hydrolases"/>
    <property type="match status" value="1"/>
</dbReference>
<dbReference type="SUPFAM" id="SSF52540">
    <property type="entry name" value="P-loop containing nucleoside triphosphate hydrolases"/>
    <property type="match status" value="1"/>
</dbReference>
<dbReference type="InterPro" id="IPR003439">
    <property type="entry name" value="ABC_transporter-like_ATP-bd"/>
</dbReference>
<evidence type="ECO:0000256" key="8">
    <source>
        <dbReference type="SAM" id="MobiDB-lite"/>
    </source>
</evidence>
<evidence type="ECO:0000256" key="5">
    <source>
        <dbReference type="ARBA" id="ARBA00022840"/>
    </source>
</evidence>
<feature type="domain" description="ABC transporter" evidence="10">
    <location>
        <begin position="406"/>
        <end position="626"/>
    </location>
</feature>
<gene>
    <name evidence="12" type="ORF">DOO78_16425</name>
</gene>
<dbReference type="Proteomes" id="UP000249065">
    <property type="component" value="Unassembled WGS sequence"/>
</dbReference>
<keyword evidence="7 9" id="KW-0472">Membrane</keyword>
<dbReference type="SUPFAM" id="SSF90123">
    <property type="entry name" value="ABC transporter transmembrane region"/>
    <property type="match status" value="1"/>
</dbReference>
<evidence type="ECO:0000259" key="11">
    <source>
        <dbReference type="PROSITE" id="PS50929"/>
    </source>
</evidence>
<dbReference type="PROSITE" id="PS50893">
    <property type="entry name" value="ABC_TRANSPORTER_2"/>
    <property type="match status" value="1"/>
</dbReference>
<keyword evidence="3 9" id="KW-0812">Transmembrane</keyword>
<feature type="transmembrane region" description="Helical" evidence="9">
    <location>
        <begin position="114"/>
        <end position="134"/>
    </location>
</feature>
<protein>
    <submittedName>
        <fullName evidence="12">ABC transporter ATP-binding protein/permease</fullName>
    </submittedName>
</protein>
<comment type="subcellular location">
    <subcellularLocation>
        <location evidence="1">Cell membrane</location>
        <topology evidence="1">Multi-pass membrane protein</topology>
    </subcellularLocation>
</comment>
<evidence type="ECO:0000256" key="9">
    <source>
        <dbReference type="SAM" id="Phobius"/>
    </source>
</evidence>
<dbReference type="PROSITE" id="PS50929">
    <property type="entry name" value="ABC_TM1F"/>
    <property type="match status" value="1"/>
</dbReference>
<feature type="domain" description="ABC transmembrane type-1" evidence="11">
    <location>
        <begin position="75"/>
        <end position="370"/>
    </location>
</feature>
<name>A0A327M6A4_9PROT</name>
<sequence length="650" mass="70695">MPQLPRSRPNSAAFPLRAQASLYRYSLSFSTLRGIPALASDRADRSRHGALRSTLHLARSWYGSGERRLAWGLTALVILCTLAQIATALGLNAWNGAFFSALERRDQSGLAWQAWLFPLLALLTMALAVAQLWARQILALSWRRWLVEHLQGRWVRDGRNYHMALLPEAADNPDQRISENTRWATAVSVELGTSLFYAAVNLVTFVGLLWSLSTAIPPAGLALPGGMLGIALLYAAGGTLLTWLVGRPLIGIHIDRNQAESEHRFALIRQREQAEAVAMLGGGADEARRLDQAFARVVGVMQRMLRQERQLMWIASGYGMVAATLPLLLASPSYFAGAIGLGTLVQLGQAFAEVVRALSWLQEHWPQVADWRSHMERLMALEDSLEAAGRLAGKGGIAIEEDAGLLALDALTLRSPAGRVLLEEAEAEIRPGERVLIQGGSGCGKSALFRAAAGLWPWGEGRIRRPARAEMLLLPQRPYLPLGPLRAAVCYPAPPDRFGDAAIAAALTRCGLAGLASRLDEAGRWDRSLSLGEQQRLGFARLLLHRPRWALLDEATSALDEIAEAGLMRLFEQELAGVGLVSTGDRPGLLRWHDRVLRLEGGRLVGASPAALPPLPAPGRLRVAHAHALPEQRPAPRPDRAALPARAQAL</sequence>
<accession>A0A327M6A4</accession>
<feature type="transmembrane region" description="Helical" evidence="9">
    <location>
        <begin position="69"/>
        <end position="94"/>
    </location>
</feature>
<dbReference type="InterPro" id="IPR050835">
    <property type="entry name" value="ABC_transporter_sub-D"/>
</dbReference>
<feature type="transmembrane region" description="Helical" evidence="9">
    <location>
        <begin position="195"/>
        <end position="216"/>
    </location>
</feature>